<evidence type="ECO:0000313" key="6">
    <source>
        <dbReference type="Proteomes" id="UP000000226"/>
    </source>
</evidence>
<gene>
    <name evidence="5" type="ORF">PHAVU_010G076100g</name>
</gene>
<dbReference type="InterPro" id="IPR019389">
    <property type="entry name" value="Selenoprotein_T"/>
</dbReference>
<dbReference type="Pfam" id="PF10262">
    <property type="entry name" value="Rdx"/>
    <property type="match status" value="1"/>
</dbReference>
<dbReference type="GO" id="GO:0005789">
    <property type="term" value="C:endoplasmic reticulum membrane"/>
    <property type="evidence" value="ECO:0007669"/>
    <property type="project" value="TreeGrafter"/>
</dbReference>
<dbReference type="OMA" id="ANGPGHM"/>
<dbReference type="OrthoDB" id="60822at2759"/>
<dbReference type="AlphaFoldDB" id="V7ARD8"/>
<name>V7ARD8_PHAVU</name>
<keyword evidence="3" id="KW-0472">Membrane</keyword>
<sequence>MDRTQVLLVGLPLFLFFSDILNLFVPAPPPKDGYRTFPDPKPIPQPNLHQPLEFPAQVSQFPSSKFTILNPFLVPIPFFFFFFLSGIVLIVLSFSIFHRNRAVLAQLGLATLGNAVTVKNMLESEFPGINVVLANYPPPLPKRILGKVVPVVQTGIIVAIVAGDQIFPRLGMTPPLWYYSLRANKFRSIASTWLLTNFLQSFLQSSGAFEVYCNGELVFSKLKENRFPGEIELRDLVGKKVANARFVKRY</sequence>
<dbReference type="NCBIfam" id="TIGR02174">
    <property type="entry name" value="CXXU_selWTH"/>
    <property type="match status" value="1"/>
</dbReference>
<evidence type="ECO:0000256" key="1">
    <source>
        <dbReference type="ARBA" id="ARBA00022729"/>
    </source>
</evidence>
<dbReference type="Proteomes" id="UP000000226">
    <property type="component" value="Chromosome 10"/>
</dbReference>
<dbReference type="SUPFAM" id="SSF52833">
    <property type="entry name" value="Thioredoxin-like"/>
    <property type="match status" value="1"/>
</dbReference>
<evidence type="ECO:0000313" key="5">
    <source>
        <dbReference type="EMBL" id="ESW06781.1"/>
    </source>
</evidence>
<keyword evidence="6" id="KW-1185">Reference proteome</keyword>
<evidence type="ECO:0000256" key="2">
    <source>
        <dbReference type="ARBA" id="ARBA00023284"/>
    </source>
</evidence>
<dbReference type="InterPro" id="IPR011893">
    <property type="entry name" value="Selenoprotein_Rdx-typ"/>
</dbReference>
<protein>
    <recommendedName>
        <fullName evidence="7">SelT-like protein</fullName>
    </recommendedName>
</protein>
<feature type="chain" id="PRO_5004753998" description="SelT-like protein" evidence="4">
    <location>
        <begin position="23"/>
        <end position="250"/>
    </location>
</feature>
<feature type="transmembrane region" description="Helical" evidence="3">
    <location>
        <begin position="72"/>
        <end position="97"/>
    </location>
</feature>
<keyword evidence="2" id="KW-0676">Redox-active center</keyword>
<proteinExistence type="predicted"/>
<accession>V7ARD8</accession>
<dbReference type="GO" id="GO:0045454">
    <property type="term" value="P:cell redox homeostasis"/>
    <property type="evidence" value="ECO:0007669"/>
    <property type="project" value="TreeGrafter"/>
</dbReference>
<dbReference type="GO" id="GO:0004791">
    <property type="term" value="F:thioredoxin-disulfide reductase (NADPH) activity"/>
    <property type="evidence" value="ECO:0007669"/>
    <property type="project" value="TreeGrafter"/>
</dbReference>
<reference evidence="6" key="1">
    <citation type="journal article" date="2014" name="Nat. Genet.">
        <title>A reference genome for common bean and genome-wide analysis of dual domestications.</title>
        <authorList>
            <person name="Schmutz J."/>
            <person name="McClean P.E."/>
            <person name="Mamidi S."/>
            <person name="Wu G.A."/>
            <person name="Cannon S.B."/>
            <person name="Grimwood J."/>
            <person name="Jenkins J."/>
            <person name="Shu S."/>
            <person name="Song Q."/>
            <person name="Chavarro C."/>
            <person name="Torres-Torres M."/>
            <person name="Geffroy V."/>
            <person name="Moghaddam S.M."/>
            <person name="Gao D."/>
            <person name="Abernathy B."/>
            <person name="Barry K."/>
            <person name="Blair M."/>
            <person name="Brick M.A."/>
            <person name="Chovatia M."/>
            <person name="Gepts P."/>
            <person name="Goodstein D.M."/>
            <person name="Gonzales M."/>
            <person name="Hellsten U."/>
            <person name="Hyten D.L."/>
            <person name="Jia G."/>
            <person name="Kelly J.D."/>
            <person name="Kudrna D."/>
            <person name="Lee R."/>
            <person name="Richard M.M."/>
            <person name="Miklas P.N."/>
            <person name="Osorno J.M."/>
            <person name="Rodrigues J."/>
            <person name="Thareau V."/>
            <person name="Urrea C.A."/>
            <person name="Wang M."/>
            <person name="Yu Y."/>
            <person name="Zhang M."/>
            <person name="Wing R.A."/>
            <person name="Cregan P.B."/>
            <person name="Rokhsar D.S."/>
            <person name="Jackson S.A."/>
        </authorList>
    </citation>
    <scope>NUCLEOTIDE SEQUENCE [LARGE SCALE GENOMIC DNA]</scope>
    <source>
        <strain evidence="6">cv. G19833</strain>
    </source>
</reference>
<dbReference type="InterPro" id="IPR036249">
    <property type="entry name" value="Thioredoxin-like_sf"/>
</dbReference>
<dbReference type="Gene3D" id="3.40.30.10">
    <property type="entry name" value="Glutaredoxin"/>
    <property type="match status" value="1"/>
</dbReference>
<feature type="signal peptide" evidence="4">
    <location>
        <begin position="1"/>
        <end position="22"/>
    </location>
</feature>
<keyword evidence="3" id="KW-0812">Transmembrane</keyword>
<organism evidence="5 6">
    <name type="scientific">Phaseolus vulgaris</name>
    <name type="common">Kidney bean</name>
    <name type="synonym">French bean</name>
    <dbReference type="NCBI Taxonomy" id="3885"/>
    <lineage>
        <taxon>Eukaryota</taxon>
        <taxon>Viridiplantae</taxon>
        <taxon>Streptophyta</taxon>
        <taxon>Embryophyta</taxon>
        <taxon>Tracheophyta</taxon>
        <taxon>Spermatophyta</taxon>
        <taxon>Magnoliopsida</taxon>
        <taxon>eudicotyledons</taxon>
        <taxon>Gunneridae</taxon>
        <taxon>Pentapetalae</taxon>
        <taxon>rosids</taxon>
        <taxon>fabids</taxon>
        <taxon>Fabales</taxon>
        <taxon>Fabaceae</taxon>
        <taxon>Papilionoideae</taxon>
        <taxon>50 kb inversion clade</taxon>
        <taxon>NPAAA clade</taxon>
        <taxon>indigoferoid/millettioid clade</taxon>
        <taxon>Phaseoleae</taxon>
        <taxon>Phaseolus</taxon>
    </lineage>
</organism>
<dbReference type="PANTHER" id="PTHR13544:SF0">
    <property type="entry name" value="THIOREDOXIN REDUCTASE-LIKE SELENOPROTEIN T"/>
    <property type="match status" value="1"/>
</dbReference>
<dbReference type="Gramene" id="ESW06781">
    <property type="protein sequence ID" value="ESW06781"/>
    <property type="gene ID" value="PHAVU_010G076100g"/>
</dbReference>
<evidence type="ECO:0000256" key="3">
    <source>
        <dbReference type="SAM" id="Phobius"/>
    </source>
</evidence>
<keyword evidence="1 4" id="KW-0732">Signal</keyword>
<keyword evidence="3" id="KW-1133">Transmembrane helix</keyword>
<evidence type="ECO:0008006" key="7">
    <source>
        <dbReference type="Google" id="ProtNLM"/>
    </source>
</evidence>
<evidence type="ECO:0000256" key="4">
    <source>
        <dbReference type="SAM" id="SignalP"/>
    </source>
</evidence>
<dbReference type="PANTHER" id="PTHR13544">
    <property type="entry name" value="SELENOPROTEIN T"/>
    <property type="match status" value="1"/>
</dbReference>
<dbReference type="STRING" id="3885.V7ARD8"/>
<dbReference type="eggNOG" id="KOG3286">
    <property type="taxonomic scope" value="Eukaryota"/>
</dbReference>
<dbReference type="EMBL" id="CM002297">
    <property type="protein sequence ID" value="ESW06781.1"/>
    <property type="molecule type" value="Genomic_DNA"/>
</dbReference>